<dbReference type="Proteomes" id="UP001140172">
    <property type="component" value="Unassembled WGS sequence"/>
</dbReference>
<dbReference type="PANTHER" id="PTHR10121">
    <property type="entry name" value="COATOMER SUBUNIT DELTA"/>
    <property type="match status" value="1"/>
</dbReference>
<gene>
    <name evidence="15" type="primary">RET2</name>
    <name evidence="15" type="ORF">GGI15_004279</name>
</gene>
<dbReference type="Gene3D" id="3.30.450.60">
    <property type="match status" value="1"/>
</dbReference>
<keyword evidence="9 10" id="KW-0968">Cytoplasmic vesicle</keyword>
<dbReference type="CDD" id="cd14830">
    <property type="entry name" value="Delta_COP_N"/>
    <property type="match status" value="1"/>
</dbReference>
<evidence type="ECO:0000256" key="5">
    <source>
        <dbReference type="ARBA" id="ARBA00022892"/>
    </source>
</evidence>
<comment type="subunit">
    <text evidence="2 10">Oligomeric complex that consists of at least the alpha, beta, beta', gamma, delta, epsilon and zeta subunits.</text>
</comment>
<dbReference type="CDD" id="cd09254">
    <property type="entry name" value="AP_delta-COPI_MHD"/>
    <property type="match status" value="1"/>
</dbReference>
<evidence type="ECO:0000256" key="13">
    <source>
        <dbReference type="SAM" id="MobiDB-lite"/>
    </source>
</evidence>
<evidence type="ECO:0000256" key="8">
    <source>
        <dbReference type="ARBA" id="ARBA00023136"/>
    </source>
</evidence>
<feature type="domain" description="MHD" evidence="14">
    <location>
        <begin position="306"/>
        <end position="547"/>
    </location>
</feature>
<evidence type="ECO:0000256" key="3">
    <source>
        <dbReference type="ARBA" id="ARBA00022448"/>
    </source>
</evidence>
<dbReference type="InterPro" id="IPR028565">
    <property type="entry name" value="MHD"/>
</dbReference>
<evidence type="ECO:0000313" key="16">
    <source>
        <dbReference type="Proteomes" id="UP001140172"/>
    </source>
</evidence>
<dbReference type="EMBL" id="JANBUM010000369">
    <property type="protein sequence ID" value="KAJ2778098.1"/>
    <property type="molecule type" value="Genomic_DNA"/>
</dbReference>
<dbReference type="GO" id="GO:0000139">
    <property type="term" value="C:Golgi membrane"/>
    <property type="evidence" value="ECO:0007669"/>
    <property type="project" value="UniProtKB-SubCell"/>
</dbReference>
<keyword evidence="3 10" id="KW-0813">Transport</keyword>
<keyword evidence="12" id="KW-0175">Coiled coil</keyword>
<evidence type="ECO:0000256" key="10">
    <source>
        <dbReference type="RuleBase" id="RU364018"/>
    </source>
</evidence>
<keyword evidence="6 10" id="KW-0653">Protein transport</keyword>
<sequence>MSFRREVILASSICTKTGKALVSRQFVEMPRTRIEGLLASFPKLMTPGQQHTTVETETIRYVYQPIGEEMYAVLITSRQNNIVQDMDTLHLIARTVSDICDIGDQHDVIMHGIDIISAFDEIISQGLRDNVDLAKLRTIMEMESHEEKIQEIIERNKEREAKQELKRKAKMFEQQRREAARRGLDTGFGGGSGGMGSGGSVLGGGRMSGSYEPLISREPDNSHSFASASPAPSSGAGYASNVRGMKLGRKPKGADVLGAMRDEVGLAENFADNLSISEQTPAASAHGTPAIAAAAAAVHSLPPVDMKGVHVQIEERIIAIVNRDGGIEQMEVKGDLSLVISDEAYASVQLGVVSNDTHNAQIKTHPKIDKKRFQTESVIALKDPSGTLPLSQPIGVLKWRIVSSNEDDIPLTINCWPSPTGNGTVDVNIEYELNNTKLELEDVLVSIPIPYGEQPTVSDVEGGYEVNRARGTLDWQIPTIDASNTTGSLDFSIRGDDAGAFFPVAVSFVCKKPYFDIEVISVSTSRDQEPIDFSQQTLLIPDEYAVI</sequence>
<feature type="coiled-coil region" evidence="12">
    <location>
        <begin position="142"/>
        <end position="182"/>
    </location>
</feature>
<dbReference type="FunFam" id="3.30.450.60:FF:000003">
    <property type="entry name" value="Coatomer subunit delta"/>
    <property type="match status" value="1"/>
</dbReference>
<dbReference type="Gene3D" id="2.60.40.1170">
    <property type="entry name" value="Mu homology domain, subdomain B"/>
    <property type="match status" value="2"/>
</dbReference>
<comment type="caution">
    <text evidence="15">The sequence shown here is derived from an EMBL/GenBank/DDBJ whole genome shotgun (WGS) entry which is preliminary data.</text>
</comment>
<keyword evidence="4 10" id="KW-0963">Cytoplasm</keyword>
<dbReference type="GO" id="GO:0051645">
    <property type="term" value="P:Golgi localization"/>
    <property type="evidence" value="ECO:0007669"/>
    <property type="project" value="TreeGrafter"/>
</dbReference>
<evidence type="ECO:0000256" key="9">
    <source>
        <dbReference type="ARBA" id="ARBA00023329"/>
    </source>
</evidence>
<evidence type="ECO:0000313" key="15">
    <source>
        <dbReference type="EMBL" id="KAJ2778098.1"/>
    </source>
</evidence>
<keyword evidence="16" id="KW-1185">Reference proteome</keyword>
<comment type="subcellular location">
    <subcellularLocation>
        <location evidence="10 11">Cytoplasm</location>
    </subcellularLocation>
    <subcellularLocation>
        <location evidence="10 11">Cytoplasmic vesicle</location>
        <location evidence="10 11">COPI-coated vesicle membrane</location>
        <topology evidence="10 11">Peripheral membrane protein</topology>
        <orientation evidence="10 11">Cytoplasmic side</orientation>
    </subcellularLocation>
    <subcellularLocation>
        <location evidence="10 11">Golgi apparatus membrane</location>
        <topology evidence="10 11">Peripheral membrane protein</topology>
        <orientation evidence="10 11">Cytoplasmic side</orientation>
    </subcellularLocation>
</comment>
<name>A0A9W8H4K9_9FUNG</name>
<dbReference type="OrthoDB" id="10266042at2759"/>
<dbReference type="FunFam" id="2.60.40.1170:FF:000007">
    <property type="entry name" value="Coatomer subunit delta"/>
    <property type="match status" value="1"/>
</dbReference>
<evidence type="ECO:0000256" key="12">
    <source>
        <dbReference type="SAM" id="Coils"/>
    </source>
</evidence>
<comment type="similarity">
    <text evidence="1 10">Belongs to the adaptor complexes medium subunit family. Delta-COP subfamily.</text>
</comment>
<evidence type="ECO:0000259" key="14">
    <source>
        <dbReference type="PROSITE" id="PS51072"/>
    </source>
</evidence>
<evidence type="ECO:0000256" key="7">
    <source>
        <dbReference type="ARBA" id="ARBA00023034"/>
    </source>
</evidence>
<comment type="function">
    <text evidence="10">The coatomer is a cytosolic protein complex that binds to dilysine motifs and reversibly associates with Golgi non-clathrin-coated vesicles, which further mediate biosynthetic protein transport from the ER, via the Golgi up to the trans Golgi network. Coatomer complex is required for budding from Golgi membranes, and is essential for the retrograde Golgi-to-ER transport of dilysine-tagged proteins.</text>
</comment>
<evidence type="ECO:0000256" key="4">
    <source>
        <dbReference type="ARBA" id="ARBA00022490"/>
    </source>
</evidence>
<dbReference type="SUPFAM" id="SSF64356">
    <property type="entry name" value="SNARE-like"/>
    <property type="match status" value="1"/>
</dbReference>
<dbReference type="Pfam" id="PF00928">
    <property type="entry name" value="Adap_comp_sub"/>
    <property type="match status" value="1"/>
</dbReference>
<keyword evidence="8 10" id="KW-0472">Membrane</keyword>
<protein>
    <recommendedName>
        <fullName evidence="10">Coatomer subunit delta</fullName>
    </recommendedName>
</protein>
<dbReference type="SUPFAM" id="SSF49447">
    <property type="entry name" value="Second domain of Mu2 adaptin subunit (ap50) of ap2 adaptor"/>
    <property type="match status" value="1"/>
</dbReference>
<accession>A0A9W8H4K9</accession>
<evidence type="ECO:0000256" key="2">
    <source>
        <dbReference type="ARBA" id="ARBA00011775"/>
    </source>
</evidence>
<dbReference type="AlphaFoldDB" id="A0A9W8H4K9"/>
<feature type="region of interest" description="Disordered" evidence="13">
    <location>
        <begin position="215"/>
        <end position="237"/>
    </location>
</feature>
<keyword evidence="7 10" id="KW-0333">Golgi apparatus</keyword>
<proteinExistence type="inferred from homology"/>
<dbReference type="InterPro" id="IPR036168">
    <property type="entry name" value="AP2_Mu_C_sf"/>
</dbReference>
<feature type="compositionally biased region" description="Low complexity" evidence="13">
    <location>
        <begin position="222"/>
        <end position="237"/>
    </location>
</feature>
<organism evidence="15 16">
    <name type="scientific">Coemansia interrupta</name>
    <dbReference type="NCBI Taxonomy" id="1126814"/>
    <lineage>
        <taxon>Eukaryota</taxon>
        <taxon>Fungi</taxon>
        <taxon>Fungi incertae sedis</taxon>
        <taxon>Zoopagomycota</taxon>
        <taxon>Kickxellomycotina</taxon>
        <taxon>Kickxellomycetes</taxon>
        <taxon>Kickxellales</taxon>
        <taxon>Kickxellaceae</taxon>
        <taxon>Coemansia</taxon>
    </lineage>
</organism>
<reference evidence="15" key="1">
    <citation type="submission" date="2022-07" db="EMBL/GenBank/DDBJ databases">
        <title>Phylogenomic reconstructions and comparative analyses of Kickxellomycotina fungi.</title>
        <authorList>
            <person name="Reynolds N.K."/>
            <person name="Stajich J.E."/>
            <person name="Barry K."/>
            <person name="Grigoriev I.V."/>
            <person name="Crous P."/>
            <person name="Smith M.E."/>
        </authorList>
    </citation>
    <scope>NUCLEOTIDE SEQUENCE</scope>
    <source>
        <strain evidence="15">BCRC 34489</strain>
    </source>
</reference>
<dbReference type="PANTHER" id="PTHR10121:SF0">
    <property type="entry name" value="COATOMER SUBUNIT DELTA"/>
    <property type="match status" value="1"/>
</dbReference>
<dbReference type="PROSITE" id="PS51072">
    <property type="entry name" value="MHD"/>
    <property type="match status" value="1"/>
</dbReference>
<dbReference type="GO" id="GO:0015031">
    <property type="term" value="P:protein transport"/>
    <property type="evidence" value="ECO:0007669"/>
    <property type="project" value="UniProtKB-KW"/>
</dbReference>
<dbReference type="GO" id="GO:0006888">
    <property type="term" value="P:endoplasmic reticulum to Golgi vesicle-mediated transport"/>
    <property type="evidence" value="ECO:0007669"/>
    <property type="project" value="TreeGrafter"/>
</dbReference>
<evidence type="ECO:0000256" key="11">
    <source>
        <dbReference type="RuleBase" id="RU366052"/>
    </source>
</evidence>
<dbReference type="InterPro" id="IPR011012">
    <property type="entry name" value="Longin-like_dom_sf"/>
</dbReference>
<dbReference type="GO" id="GO:0006890">
    <property type="term" value="P:retrograde vesicle-mediated transport, Golgi to endoplasmic reticulum"/>
    <property type="evidence" value="ECO:0007669"/>
    <property type="project" value="UniProtKB-UniRule"/>
</dbReference>
<dbReference type="InterPro" id="IPR027059">
    <property type="entry name" value="Coatomer_dsu"/>
</dbReference>
<evidence type="ECO:0000256" key="1">
    <source>
        <dbReference type="ARBA" id="ARBA00010516"/>
    </source>
</evidence>
<evidence type="ECO:0000256" key="6">
    <source>
        <dbReference type="ARBA" id="ARBA00022927"/>
    </source>
</evidence>
<keyword evidence="5 10" id="KW-0931">ER-Golgi transport</keyword>
<dbReference type="GO" id="GO:0030126">
    <property type="term" value="C:COPI vesicle coat"/>
    <property type="evidence" value="ECO:0007669"/>
    <property type="project" value="UniProtKB-UniRule"/>
</dbReference>